<evidence type="ECO:0000313" key="3">
    <source>
        <dbReference type="Proteomes" id="UP000515960"/>
    </source>
</evidence>
<dbReference type="RefSeq" id="WP_187333227.1">
    <property type="nucleotide sequence ID" value="NZ_CP060490.1"/>
</dbReference>
<dbReference type="InterPro" id="IPR000871">
    <property type="entry name" value="Beta-lactam_class-A"/>
</dbReference>
<reference evidence="2 3" key="1">
    <citation type="submission" date="2020-08" db="EMBL/GenBank/DDBJ databases">
        <authorList>
            <person name="Liu C."/>
            <person name="Sun Q."/>
        </authorList>
    </citation>
    <scope>NUCLEOTIDE SEQUENCE [LARGE SCALE GENOMIC DNA]</scope>
    <source>
        <strain evidence="2 3">NSJ-62</strain>
    </source>
</reference>
<evidence type="ECO:0000259" key="1">
    <source>
        <dbReference type="Pfam" id="PF13354"/>
    </source>
</evidence>
<name>A0A7G9B510_9FIRM</name>
<dbReference type="Proteomes" id="UP000515960">
    <property type="component" value="Chromosome"/>
</dbReference>
<accession>A0A7G9B510</accession>
<keyword evidence="2" id="KW-0378">Hydrolase</keyword>
<dbReference type="GO" id="GO:0030655">
    <property type="term" value="P:beta-lactam antibiotic catabolic process"/>
    <property type="evidence" value="ECO:0007669"/>
    <property type="project" value="InterPro"/>
</dbReference>
<dbReference type="GO" id="GO:0008800">
    <property type="term" value="F:beta-lactamase activity"/>
    <property type="evidence" value="ECO:0007669"/>
    <property type="project" value="InterPro"/>
</dbReference>
<dbReference type="InterPro" id="IPR045155">
    <property type="entry name" value="Beta-lactam_cat"/>
</dbReference>
<keyword evidence="3" id="KW-1185">Reference proteome</keyword>
<dbReference type="AlphaFoldDB" id="A0A7G9B510"/>
<protein>
    <submittedName>
        <fullName evidence="2">Serine hydrolase</fullName>
    </submittedName>
</protein>
<dbReference type="Gene3D" id="3.40.710.10">
    <property type="entry name" value="DD-peptidase/beta-lactamase superfamily"/>
    <property type="match status" value="1"/>
</dbReference>
<dbReference type="InterPro" id="IPR012338">
    <property type="entry name" value="Beta-lactam/transpept-like"/>
</dbReference>
<sequence>MFEKLAGYVRRYQDNVSVYVENLRTGAVYENNADKMMKSASVVKLFILWEFYRRVAAGTLDPQALYALKDSDREGTTPYHTGILRDFHTGIELTLEDIVRMNVVLSDDTAANILLRMFGLESVQRDIQELGLRSTRFDRIMNDYEGARQGRENYTSCRDVADFYKELLSARRMPRELCDKMLQILTEQRYTYGLPALLDEDLLIAHKTGGITEFGTMHDLGILYGLEDKKPLLICCVMTQFEPDIPQFQPFALDIISRVAQLAYEEASGQGN</sequence>
<dbReference type="KEGG" id="ohi:H8790_00875"/>
<dbReference type="EMBL" id="CP060490">
    <property type="protein sequence ID" value="QNL44641.1"/>
    <property type="molecule type" value="Genomic_DNA"/>
</dbReference>
<dbReference type="SUPFAM" id="SSF56601">
    <property type="entry name" value="beta-lactamase/transpeptidase-like"/>
    <property type="match status" value="1"/>
</dbReference>
<evidence type="ECO:0000313" key="2">
    <source>
        <dbReference type="EMBL" id="QNL44641.1"/>
    </source>
</evidence>
<organism evidence="2 3">
    <name type="scientific">Oscillibacter hominis</name>
    <dbReference type="NCBI Taxonomy" id="2763056"/>
    <lineage>
        <taxon>Bacteria</taxon>
        <taxon>Bacillati</taxon>
        <taxon>Bacillota</taxon>
        <taxon>Clostridia</taxon>
        <taxon>Eubacteriales</taxon>
        <taxon>Oscillospiraceae</taxon>
        <taxon>Oscillibacter</taxon>
    </lineage>
</organism>
<proteinExistence type="predicted"/>
<dbReference type="Pfam" id="PF13354">
    <property type="entry name" value="Beta-lactamase2"/>
    <property type="match status" value="1"/>
</dbReference>
<dbReference type="PANTHER" id="PTHR35333:SF3">
    <property type="entry name" value="BETA-LACTAMASE-TYPE TRANSPEPTIDASE FOLD CONTAINING PROTEIN"/>
    <property type="match status" value="1"/>
</dbReference>
<gene>
    <name evidence="2" type="ORF">H8790_00875</name>
</gene>
<feature type="domain" description="Beta-lactamase class A catalytic" evidence="1">
    <location>
        <begin position="17"/>
        <end position="239"/>
    </location>
</feature>
<dbReference type="PANTHER" id="PTHR35333">
    <property type="entry name" value="BETA-LACTAMASE"/>
    <property type="match status" value="1"/>
</dbReference>
<dbReference type="GO" id="GO:0046677">
    <property type="term" value="P:response to antibiotic"/>
    <property type="evidence" value="ECO:0007669"/>
    <property type="project" value="InterPro"/>
</dbReference>